<dbReference type="PRINTS" id="PR00412">
    <property type="entry name" value="EPOXHYDRLASE"/>
</dbReference>
<dbReference type="PANTHER" id="PTHR42977">
    <property type="entry name" value="HYDROLASE-RELATED"/>
    <property type="match status" value="1"/>
</dbReference>
<name>A0ABZ2NKC2_9BACI</name>
<dbReference type="InterPro" id="IPR029058">
    <property type="entry name" value="AB_hydrolase_fold"/>
</dbReference>
<dbReference type="Proteomes" id="UP001377337">
    <property type="component" value="Chromosome"/>
</dbReference>
<dbReference type="InterPro" id="IPR000073">
    <property type="entry name" value="AB_hydrolase_1"/>
</dbReference>
<gene>
    <name evidence="2" type="ORF">WCV65_03860</name>
</gene>
<dbReference type="EMBL" id="CP147407">
    <property type="protein sequence ID" value="WXB97650.1"/>
    <property type="molecule type" value="Genomic_DNA"/>
</dbReference>
<dbReference type="InterPro" id="IPR051340">
    <property type="entry name" value="Haloalkane_dehalogenase"/>
</dbReference>
<dbReference type="Gene3D" id="3.40.50.1820">
    <property type="entry name" value="alpha/beta hydrolase"/>
    <property type="match status" value="1"/>
</dbReference>
<feature type="domain" description="AB hydrolase-1" evidence="1">
    <location>
        <begin position="27"/>
        <end position="269"/>
    </location>
</feature>
<dbReference type="GO" id="GO:0016787">
    <property type="term" value="F:hydrolase activity"/>
    <property type="evidence" value="ECO:0007669"/>
    <property type="project" value="UniProtKB-KW"/>
</dbReference>
<protein>
    <submittedName>
        <fullName evidence="2">Alpha/beta hydrolase</fullName>
    </submittedName>
</protein>
<dbReference type="InterPro" id="IPR000639">
    <property type="entry name" value="Epox_hydrolase-like"/>
</dbReference>
<sequence>MKISYHKQKVGDVEVFYREAGPKNGQVILLLHGFPSSSHMFRDLIPKLAEQYRVIAPDLPGFGQTITPPRSQFKFTFENLFRVVESFTEVLALKHYILYVFDYGAPVGYRLAVAYPERVQAIISQNGNAYMEGFSDAWGPWENYWYSPTPENREACRDSLTPETIKNFQYLHGTEASLVSPDGYSLDIAYMSRPEAEDIQLDLILDYRSNVERYPDFQAYFRKFQPKLLAVWGKNDPAFLSAGAEAYKRDIPSAEVHLLDTGHFALETHAAEISELIHKFLKKVKLITG</sequence>
<dbReference type="PANTHER" id="PTHR42977:SF1">
    <property type="entry name" value="BLR6576 PROTEIN"/>
    <property type="match status" value="1"/>
</dbReference>
<keyword evidence="3" id="KW-1185">Reference proteome</keyword>
<reference evidence="2 3" key="1">
    <citation type="submission" date="2024-02" db="EMBL/GenBank/DDBJ databases">
        <title>Seven novel Bacillus-like species.</title>
        <authorList>
            <person name="Liu G."/>
        </authorList>
    </citation>
    <scope>NUCLEOTIDE SEQUENCE [LARGE SCALE GENOMIC DNA]</scope>
    <source>
        <strain evidence="2 3">FJAT-52054</strain>
    </source>
</reference>
<dbReference type="SUPFAM" id="SSF53474">
    <property type="entry name" value="alpha/beta-Hydrolases"/>
    <property type="match status" value="1"/>
</dbReference>
<organism evidence="2 3">
    <name type="scientific">Metabacillus sediminis</name>
    <dbReference type="NCBI Taxonomy" id="3117746"/>
    <lineage>
        <taxon>Bacteria</taxon>
        <taxon>Bacillati</taxon>
        <taxon>Bacillota</taxon>
        <taxon>Bacilli</taxon>
        <taxon>Bacillales</taxon>
        <taxon>Bacillaceae</taxon>
        <taxon>Metabacillus</taxon>
    </lineage>
</organism>
<dbReference type="Pfam" id="PF00561">
    <property type="entry name" value="Abhydrolase_1"/>
    <property type="match status" value="1"/>
</dbReference>
<evidence type="ECO:0000313" key="3">
    <source>
        <dbReference type="Proteomes" id="UP001377337"/>
    </source>
</evidence>
<dbReference type="RefSeq" id="WP_338780233.1">
    <property type="nucleotide sequence ID" value="NZ_CP147407.1"/>
</dbReference>
<accession>A0ABZ2NKC2</accession>
<proteinExistence type="predicted"/>
<evidence type="ECO:0000313" key="2">
    <source>
        <dbReference type="EMBL" id="WXB97650.1"/>
    </source>
</evidence>
<dbReference type="PRINTS" id="PR00111">
    <property type="entry name" value="ABHYDROLASE"/>
</dbReference>
<keyword evidence="2" id="KW-0378">Hydrolase</keyword>
<evidence type="ECO:0000259" key="1">
    <source>
        <dbReference type="Pfam" id="PF00561"/>
    </source>
</evidence>